<sequence>MTCIDCHTDEDALAAAHSDATSASKMLTKLKQTEVENSLCLSCHEGTLENLVSATEGIASVTDSKGTAVNPHSVLSSEQHAGILCGDCHSMHSDKGIEESAHDECISCHHADVFQCYTCHD</sequence>
<dbReference type="InterPro" id="IPR036280">
    <property type="entry name" value="Multihaem_cyt_sf"/>
</dbReference>
<dbReference type="RefSeq" id="WP_180963534.1">
    <property type="nucleotide sequence ID" value="NZ_DBFADM010000053.1"/>
</dbReference>
<evidence type="ECO:0008006" key="3">
    <source>
        <dbReference type="Google" id="ProtNLM"/>
    </source>
</evidence>
<dbReference type="Proteomes" id="UP001487305">
    <property type="component" value="Unassembled WGS sequence"/>
</dbReference>
<dbReference type="EMBL" id="JBBNOP010000004">
    <property type="protein sequence ID" value="MEQ3362669.1"/>
    <property type="molecule type" value="Genomic_DNA"/>
</dbReference>
<name>A0ABV1JC57_9ACTN</name>
<evidence type="ECO:0000313" key="2">
    <source>
        <dbReference type="Proteomes" id="UP001487305"/>
    </source>
</evidence>
<organism evidence="1 2">
    <name type="scientific">Raoultibacter massiliensis</name>
    <dbReference type="NCBI Taxonomy" id="1852371"/>
    <lineage>
        <taxon>Bacteria</taxon>
        <taxon>Bacillati</taxon>
        <taxon>Actinomycetota</taxon>
        <taxon>Coriobacteriia</taxon>
        <taxon>Eggerthellales</taxon>
        <taxon>Eggerthellaceae</taxon>
        <taxon>Raoultibacter</taxon>
    </lineage>
</organism>
<reference evidence="1 2" key="1">
    <citation type="submission" date="2024-04" db="EMBL/GenBank/DDBJ databases">
        <title>Human intestinal bacterial collection.</title>
        <authorList>
            <person name="Pauvert C."/>
            <person name="Hitch T.C.A."/>
            <person name="Clavel T."/>
        </authorList>
    </citation>
    <scope>NUCLEOTIDE SEQUENCE [LARGE SCALE GENOMIC DNA]</scope>
    <source>
        <strain evidence="1 2">CLA-KB-H42</strain>
    </source>
</reference>
<protein>
    <recommendedName>
        <fullName evidence="3">Tetrahaem cytochrome domain-containing protein</fullName>
    </recommendedName>
</protein>
<gene>
    <name evidence="1" type="ORF">AAA083_06740</name>
</gene>
<proteinExistence type="predicted"/>
<keyword evidence="2" id="KW-1185">Reference proteome</keyword>
<dbReference type="Gene3D" id="1.10.1130.10">
    <property type="entry name" value="Flavocytochrome C3, Chain A"/>
    <property type="match status" value="1"/>
</dbReference>
<dbReference type="SUPFAM" id="SSF48695">
    <property type="entry name" value="Multiheme cytochromes"/>
    <property type="match status" value="1"/>
</dbReference>
<accession>A0ABV1JC57</accession>
<evidence type="ECO:0000313" key="1">
    <source>
        <dbReference type="EMBL" id="MEQ3362669.1"/>
    </source>
</evidence>
<comment type="caution">
    <text evidence="1">The sequence shown here is derived from an EMBL/GenBank/DDBJ whole genome shotgun (WGS) entry which is preliminary data.</text>
</comment>